<evidence type="ECO:0000256" key="4">
    <source>
        <dbReference type="ARBA" id="ARBA00022729"/>
    </source>
</evidence>
<feature type="region of interest" description="Disordered" evidence="10">
    <location>
        <begin position="498"/>
        <end position="540"/>
    </location>
</feature>
<accession>A0A2U3V5X5</accession>
<evidence type="ECO:0000256" key="5">
    <source>
        <dbReference type="ARBA" id="ARBA00022989"/>
    </source>
</evidence>
<dbReference type="Gene3D" id="2.60.40.10">
    <property type="entry name" value="Immunoglobulins"/>
    <property type="match status" value="2"/>
</dbReference>
<dbReference type="SUPFAM" id="SSF49899">
    <property type="entry name" value="Concanavalin A-like lectins/glucanases"/>
    <property type="match status" value="1"/>
</dbReference>
<dbReference type="GO" id="GO:0050852">
    <property type="term" value="P:T cell receptor signaling pathway"/>
    <property type="evidence" value="ECO:0007669"/>
    <property type="project" value="TreeGrafter"/>
</dbReference>
<evidence type="ECO:0000256" key="1">
    <source>
        <dbReference type="ARBA" id="ARBA00004479"/>
    </source>
</evidence>
<evidence type="ECO:0000256" key="11">
    <source>
        <dbReference type="SAM" id="Phobius"/>
    </source>
</evidence>
<dbReference type="InterPro" id="IPR036179">
    <property type="entry name" value="Ig-like_dom_sf"/>
</dbReference>
<evidence type="ECO:0000256" key="3">
    <source>
        <dbReference type="ARBA" id="ARBA00022692"/>
    </source>
</evidence>
<dbReference type="InterPro" id="IPR003877">
    <property type="entry name" value="SPRY_dom"/>
</dbReference>
<dbReference type="InterPro" id="IPR050504">
    <property type="entry name" value="IgSF_BTN/MOG"/>
</dbReference>
<dbReference type="STRING" id="9739.ENSTTRP00000012278"/>
<feature type="region of interest" description="Disordered" evidence="10">
    <location>
        <begin position="338"/>
        <end position="369"/>
    </location>
</feature>
<protein>
    <submittedName>
        <fullName evidence="15">Butyrophilin-like protein 9 isoform X1</fullName>
    </submittedName>
</protein>
<sequence length="540" mass="60855">MDFPVSLDSCQRVRLPSSLSFLTHLLLLLQPREMHSEEFRVVGHGEPILAHVGDEVEFSCHLSPYRDAEHMEIRWFRSRTSDVVHLYRERQEFYGQQMAQFQNRTELVTDEIADGSVTLRLHPVVPADEGPYGCRFLSSDFTGEAVWELEVAGLGSDPHISLEGFEQGGIQLRCSSSGWYPKPQSQWTDHQGRCLPPETEVIVKDAQGLFSLETSVVVQGGAHSNVSCSIQNPLLGQKKEFVVQIADVFLPGTSPWKRAFLGTLVGPLLVLALLPTLALYFFRRQRRSREKLKKQAEKDKGKLTEELGKLQVELDWRRAEGQAEWRAAQQHAVDVTLDPGSAHPSLEVSEDGKSVSSRRMAPGSAAGDPQRFSEQMCVLSRERFSTGRHYWEVHVGRRSRWFLGACLAEVPRAGQARLSPAGGYWVMGLWNGCEYFVLDPHRIALTMRVPPRCVGIFLDCEAGKLSFFNVSNGSHIFTFTDTFSGALCAYFRPRAHDGSEHPDPLTIRPLPVREKRVPEEEDSDTWLQPYEPSDPALAMW</sequence>
<dbReference type="InterPro" id="IPR003879">
    <property type="entry name" value="Butyrophylin_SPRY"/>
</dbReference>
<evidence type="ECO:0000313" key="15">
    <source>
        <dbReference type="RefSeq" id="XP_004322632.2"/>
    </source>
</evidence>
<dbReference type="PRINTS" id="PR01407">
    <property type="entry name" value="BUTYPHLNCDUF"/>
</dbReference>
<dbReference type="RefSeq" id="XP_004322632.2">
    <property type="nucleotide sequence ID" value="XM_004322584.3"/>
</dbReference>
<dbReference type="Pfam" id="PF13765">
    <property type="entry name" value="PRY"/>
    <property type="match status" value="1"/>
</dbReference>
<dbReference type="InterPro" id="IPR043136">
    <property type="entry name" value="B30.2/SPRY_sf"/>
</dbReference>
<keyword evidence="8" id="KW-0325">Glycoprotein</keyword>
<dbReference type="CDD" id="cd05713">
    <property type="entry name" value="IgV_MOG_like"/>
    <property type="match status" value="1"/>
</dbReference>
<dbReference type="SMART" id="SM00449">
    <property type="entry name" value="SPRY"/>
    <property type="match status" value="1"/>
</dbReference>
<reference evidence="15" key="1">
    <citation type="submission" date="2025-08" db="UniProtKB">
        <authorList>
            <consortium name="RefSeq"/>
        </authorList>
    </citation>
    <scope>IDENTIFICATION</scope>
    <source>
        <tissue evidence="15">Spleen</tissue>
    </source>
</reference>
<feature type="domain" description="Ig-like" evidence="13">
    <location>
        <begin position="31"/>
        <end position="135"/>
    </location>
</feature>
<dbReference type="PANTHER" id="PTHR24100:SF130">
    <property type="entry name" value="BUTYROPHILIN-LIKE PROTEIN 9"/>
    <property type="match status" value="1"/>
</dbReference>
<keyword evidence="4" id="KW-0732">Signal</keyword>
<evidence type="ECO:0000259" key="13">
    <source>
        <dbReference type="PROSITE" id="PS50835"/>
    </source>
</evidence>
<comment type="similarity">
    <text evidence="2">Belongs to the immunoglobulin superfamily. BTN/MOG family.</text>
</comment>
<dbReference type="InterPro" id="IPR053896">
    <property type="entry name" value="BTN3A2-like_Ig-C"/>
</dbReference>
<evidence type="ECO:0000256" key="10">
    <source>
        <dbReference type="SAM" id="MobiDB-lite"/>
    </source>
</evidence>
<dbReference type="SMART" id="SM00409">
    <property type="entry name" value="IG"/>
    <property type="match status" value="1"/>
</dbReference>
<dbReference type="Pfam" id="PF22705">
    <property type="entry name" value="C2-set_3"/>
    <property type="match status" value="1"/>
</dbReference>
<proteinExistence type="inferred from homology"/>
<evidence type="ECO:0000313" key="14">
    <source>
        <dbReference type="Proteomes" id="UP000245320"/>
    </source>
</evidence>
<dbReference type="InterPro" id="IPR001870">
    <property type="entry name" value="B30.2/SPRY"/>
</dbReference>
<dbReference type="PROSITE" id="PS50835">
    <property type="entry name" value="IG_LIKE"/>
    <property type="match status" value="2"/>
</dbReference>
<dbReference type="PANTHER" id="PTHR24100">
    <property type="entry name" value="BUTYROPHILIN"/>
    <property type="match status" value="1"/>
</dbReference>
<dbReference type="Pfam" id="PF07686">
    <property type="entry name" value="V-set"/>
    <property type="match status" value="1"/>
</dbReference>
<keyword evidence="5 11" id="KW-1133">Transmembrane helix</keyword>
<dbReference type="FunFam" id="2.60.40.10:FF:000208">
    <property type="entry name" value="Butyrophilin subfamily 1 member A1"/>
    <property type="match status" value="1"/>
</dbReference>
<dbReference type="InParanoid" id="A0A2U3V5X5"/>
<dbReference type="AlphaFoldDB" id="A0A2U3V5X5"/>
<dbReference type="SMART" id="SM00406">
    <property type="entry name" value="IGv"/>
    <property type="match status" value="1"/>
</dbReference>
<dbReference type="InterPro" id="IPR013783">
    <property type="entry name" value="Ig-like_fold"/>
</dbReference>
<dbReference type="SMART" id="SM00589">
    <property type="entry name" value="PRY"/>
    <property type="match status" value="1"/>
</dbReference>
<evidence type="ECO:0000256" key="6">
    <source>
        <dbReference type="ARBA" id="ARBA00023136"/>
    </source>
</evidence>
<evidence type="ECO:0000256" key="9">
    <source>
        <dbReference type="ARBA" id="ARBA00023319"/>
    </source>
</evidence>
<dbReference type="Gene3D" id="2.60.120.920">
    <property type="match status" value="1"/>
</dbReference>
<keyword evidence="14" id="KW-1185">Reference proteome</keyword>
<dbReference type="FunCoup" id="A0A2U3V5X5">
    <property type="interactions" value="59"/>
</dbReference>
<evidence type="ECO:0000256" key="2">
    <source>
        <dbReference type="ARBA" id="ARBA00007591"/>
    </source>
</evidence>
<feature type="transmembrane region" description="Helical" evidence="11">
    <location>
        <begin position="259"/>
        <end position="282"/>
    </location>
</feature>
<keyword evidence="7" id="KW-1015">Disulfide bond</keyword>
<evidence type="ECO:0000256" key="8">
    <source>
        <dbReference type="ARBA" id="ARBA00023180"/>
    </source>
</evidence>
<dbReference type="SUPFAM" id="SSF48726">
    <property type="entry name" value="Immunoglobulin"/>
    <property type="match status" value="2"/>
</dbReference>
<evidence type="ECO:0000256" key="7">
    <source>
        <dbReference type="ARBA" id="ARBA00023157"/>
    </source>
</evidence>
<dbReference type="GO" id="GO:0001817">
    <property type="term" value="P:regulation of cytokine production"/>
    <property type="evidence" value="ECO:0007669"/>
    <property type="project" value="TreeGrafter"/>
</dbReference>
<dbReference type="InterPro" id="IPR003599">
    <property type="entry name" value="Ig_sub"/>
</dbReference>
<dbReference type="InterPro" id="IPR013106">
    <property type="entry name" value="Ig_V-set"/>
</dbReference>
<dbReference type="InterPro" id="IPR007110">
    <property type="entry name" value="Ig-like_dom"/>
</dbReference>
<dbReference type="Proteomes" id="UP000245320">
    <property type="component" value="Chromosome 3"/>
</dbReference>
<dbReference type="InterPro" id="IPR013320">
    <property type="entry name" value="ConA-like_dom_sf"/>
</dbReference>
<dbReference type="GO" id="GO:0009897">
    <property type="term" value="C:external side of plasma membrane"/>
    <property type="evidence" value="ECO:0007669"/>
    <property type="project" value="TreeGrafter"/>
</dbReference>
<dbReference type="GO" id="GO:0005102">
    <property type="term" value="F:signaling receptor binding"/>
    <property type="evidence" value="ECO:0007669"/>
    <property type="project" value="TreeGrafter"/>
</dbReference>
<organism evidence="14 15">
    <name type="scientific">Tursiops truncatus</name>
    <name type="common">Atlantic bottle-nosed dolphin</name>
    <name type="synonym">Delphinus truncatus</name>
    <dbReference type="NCBI Taxonomy" id="9739"/>
    <lineage>
        <taxon>Eukaryota</taxon>
        <taxon>Metazoa</taxon>
        <taxon>Chordata</taxon>
        <taxon>Craniata</taxon>
        <taxon>Vertebrata</taxon>
        <taxon>Euteleostomi</taxon>
        <taxon>Mammalia</taxon>
        <taxon>Eutheria</taxon>
        <taxon>Laurasiatheria</taxon>
        <taxon>Artiodactyla</taxon>
        <taxon>Whippomorpha</taxon>
        <taxon>Cetacea</taxon>
        <taxon>Odontoceti</taxon>
        <taxon>Delphinidae</taxon>
        <taxon>Tursiops</taxon>
    </lineage>
</organism>
<keyword evidence="6 11" id="KW-0472">Membrane</keyword>
<name>A0A2U3V5X5_TURTR</name>
<keyword evidence="9" id="KW-0393">Immunoglobulin domain</keyword>
<evidence type="ECO:0000259" key="12">
    <source>
        <dbReference type="PROSITE" id="PS50188"/>
    </source>
</evidence>
<dbReference type="CDD" id="cd13733">
    <property type="entry name" value="SPRY_PRY_C-I_1"/>
    <property type="match status" value="1"/>
</dbReference>
<dbReference type="PROSITE" id="PS50188">
    <property type="entry name" value="B302_SPRY"/>
    <property type="match status" value="1"/>
</dbReference>
<keyword evidence="3 11" id="KW-0812">Transmembrane</keyword>
<dbReference type="GeneID" id="101339871"/>
<dbReference type="OrthoDB" id="10055806at2759"/>
<dbReference type="Pfam" id="PF00622">
    <property type="entry name" value="SPRY"/>
    <property type="match status" value="1"/>
</dbReference>
<dbReference type="CTD" id="153579"/>
<dbReference type="InterPro" id="IPR006574">
    <property type="entry name" value="PRY"/>
</dbReference>
<feature type="domain" description="B30.2/SPRY" evidence="12">
    <location>
        <begin position="315"/>
        <end position="512"/>
    </location>
</feature>
<dbReference type="FunFam" id="2.60.40.10:FF:000088">
    <property type="entry name" value="Butyrophilin subfamily 1 member A1"/>
    <property type="match status" value="1"/>
</dbReference>
<feature type="domain" description="Ig-like" evidence="13">
    <location>
        <begin position="158"/>
        <end position="244"/>
    </location>
</feature>
<comment type="subcellular location">
    <subcellularLocation>
        <location evidence="1">Membrane</location>
        <topology evidence="1">Single-pass type I membrane protein</topology>
    </subcellularLocation>
</comment>
<gene>
    <name evidence="15" type="primary">BTNL9</name>
</gene>
<dbReference type="FunFam" id="2.60.120.920:FF:000004">
    <property type="entry name" value="Butyrophilin subfamily 1 member A1"/>
    <property type="match status" value="1"/>
</dbReference>